<dbReference type="EMBL" id="JAOTJC010000008">
    <property type="protein sequence ID" value="MCU7554843.1"/>
    <property type="molecule type" value="Genomic_DNA"/>
</dbReference>
<keyword evidence="3" id="KW-1185">Reference proteome</keyword>
<dbReference type="RefSeq" id="WP_262994847.1">
    <property type="nucleotide sequence ID" value="NZ_JAOTJC010000008.1"/>
</dbReference>
<proteinExistence type="predicted"/>
<dbReference type="InterPro" id="IPR011460">
    <property type="entry name" value="Lcl_C"/>
</dbReference>
<protein>
    <submittedName>
        <fullName evidence="2">DUF1566 domain-containing protein</fullName>
    </submittedName>
</protein>
<reference evidence="3" key="1">
    <citation type="submission" date="2023-07" db="EMBL/GenBank/DDBJ databases">
        <title>Study on multiphase classification of strain Alteromonas salexigens isolated from the Yellow Sea.</title>
        <authorList>
            <person name="Sun L."/>
        </authorList>
    </citation>
    <scope>NUCLEOTIDE SEQUENCE [LARGE SCALE GENOMIC DNA]</scope>
    <source>
        <strain evidence="3">ASW11-19</strain>
    </source>
</reference>
<name>A0ABT2VPP0_9ALTE</name>
<dbReference type="PANTHER" id="PTHR35812">
    <property type="entry name" value="LIPOPROTEIN"/>
    <property type="match status" value="1"/>
</dbReference>
<evidence type="ECO:0000313" key="3">
    <source>
        <dbReference type="Proteomes" id="UP001209257"/>
    </source>
</evidence>
<comment type="caution">
    <text evidence="2">The sequence shown here is derived from an EMBL/GenBank/DDBJ whole genome shotgun (WGS) entry which is preliminary data.</text>
</comment>
<sequence length="162" mass="18140">MLTALLILPVQAQTCLATGNETAPDEDFTVQGGNEVLHHPTNLIWQRCAVGQTWDGSVCAGEATRFDWQSALQYAHEASQDDKLGWRLPNVKELASITERLCVRPSVNTSIFHATPADDFWTATPSTQDPDRAWVVAFFNASHAVKRKDRFVYIRLVRTNVE</sequence>
<organism evidence="2 3">
    <name type="scientific">Alteromonas salexigens</name>
    <dbReference type="NCBI Taxonomy" id="2982530"/>
    <lineage>
        <taxon>Bacteria</taxon>
        <taxon>Pseudomonadati</taxon>
        <taxon>Pseudomonadota</taxon>
        <taxon>Gammaproteobacteria</taxon>
        <taxon>Alteromonadales</taxon>
        <taxon>Alteromonadaceae</taxon>
        <taxon>Alteromonas/Salinimonas group</taxon>
        <taxon>Alteromonas</taxon>
    </lineage>
</organism>
<dbReference type="Proteomes" id="UP001209257">
    <property type="component" value="Unassembled WGS sequence"/>
</dbReference>
<gene>
    <name evidence="2" type="ORF">OCL06_09555</name>
</gene>
<evidence type="ECO:0000259" key="1">
    <source>
        <dbReference type="Pfam" id="PF07603"/>
    </source>
</evidence>
<dbReference type="Pfam" id="PF07603">
    <property type="entry name" value="Lcl_C"/>
    <property type="match status" value="1"/>
</dbReference>
<accession>A0ABT2VPP0</accession>
<feature type="domain" description="Lcl C-terminal" evidence="1">
    <location>
        <begin position="36"/>
        <end position="158"/>
    </location>
</feature>
<dbReference type="PANTHER" id="PTHR35812:SF1">
    <property type="entry name" value="LIPOPROTEIN"/>
    <property type="match status" value="1"/>
</dbReference>
<evidence type="ECO:0000313" key="2">
    <source>
        <dbReference type="EMBL" id="MCU7554843.1"/>
    </source>
</evidence>